<dbReference type="PROSITE" id="PS50931">
    <property type="entry name" value="HTH_LYSR"/>
    <property type="match status" value="1"/>
</dbReference>
<accession>A0ABP4NH51</accession>
<keyword evidence="2" id="KW-0805">Transcription regulation</keyword>
<evidence type="ECO:0000256" key="3">
    <source>
        <dbReference type="ARBA" id="ARBA00023125"/>
    </source>
</evidence>
<dbReference type="InterPro" id="IPR005119">
    <property type="entry name" value="LysR_subst-bd"/>
</dbReference>
<comment type="similarity">
    <text evidence="1">Belongs to the LysR transcriptional regulatory family.</text>
</comment>
<gene>
    <name evidence="6" type="ORF">GCM10009741_76840</name>
</gene>
<keyword evidence="7" id="KW-1185">Reference proteome</keyword>
<dbReference type="Gene3D" id="3.40.190.290">
    <property type="match status" value="1"/>
</dbReference>
<dbReference type="Pfam" id="PF03466">
    <property type="entry name" value="LysR_substrate"/>
    <property type="match status" value="1"/>
</dbReference>
<evidence type="ECO:0000313" key="6">
    <source>
        <dbReference type="EMBL" id="GAA1560304.1"/>
    </source>
</evidence>
<name>A0ABP4NH51_9ACTN</name>
<protein>
    <submittedName>
        <fullName evidence="6">LysR family transcriptional regulator</fullName>
    </submittedName>
</protein>
<dbReference type="EMBL" id="BAAANC010000005">
    <property type="protein sequence ID" value="GAA1560304.1"/>
    <property type="molecule type" value="Genomic_DNA"/>
</dbReference>
<organism evidence="6 7">
    <name type="scientific">Kribbella lupini</name>
    <dbReference type="NCBI Taxonomy" id="291602"/>
    <lineage>
        <taxon>Bacteria</taxon>
        <taxon>Bacillati</taxon>
        <taxon>Actinomycetota</taxon>
        <taxon>Actinomycetes</taxon>
        <taxon>Propionibacteriales</taxon>
        <taxon>Kribbellaceae</taxon>
        <taxon>Kribbella</taxon>
    </lineage>
</organism>
<evidence type="ECO:0000256" key="1">
    <source>
        <dbReference type="ARBA" id="ARBA00009437"/>
    </source>
</evidence>
<dbReference type="SUPFAM" id="SSF53850">
    <property type="entry name" value="Periplasmic binding protein-like II"/>
    <property type="match status" value="1"/>
</dbReference>
<comment type="caution">
    <text evidence="6">The sequence shown here is derived from an EMBL/GenBank/DDBJ whole genome shotgun (WGS) entry which is preliminary data.</text>
</comment>
<evidence type="ECO:0000259" key="5">
    <source>
        <dbReference type="PROSITE" id="PS50931"/>
    </source>
</evidence>
<dbReference type="InterPro" id="IPR036388">
    <property type="entry name" value="WH-like_DNA-bd_sf"/>
</dbReference>
<dbReference type="SUPFAM" id="SSF46785">
    <property type="entry name" value="Winged helix' DNA-binding domain"/>
    <property type="match status" value="1"/>
</dbReference>
<feature type="domain" description="HTH lysR-type" evidence="5">
    <location>
        <begin position="4"/>
        <end position="61"/>
    </location>
</feature>
<evidence type="ECO:0000313" key="7">
    <source>
        <dbReference type="Proteomes" id="UP001500363"/>
    </source>
</evidence>
<evidence type="ECO:0000256" key="4">
    <source>
        <dbReference type="ARBA" id="ARBA00023163"/>
    </source>
</evidence>
<evidence type="ECO:0000256" key="2">
    <source>
        <dbReference type="ARBA" id="ARBA00023015"/>
    </source>
</evidence>
<sequence>MLSVETRELRYFVAVAEELHFGRAAQRLEIAQPALSRTIQKIERRLDTPLFVRSGRTVSLTQAGAVLLKEGRNTLDAMNAAERRTRRAGQAADGPSRLVLVAKAGLSSELVTLLLDAYSAEPGAVDVVLVRCGTGEQQRMLHDGRADVALLHEPLDSFAGLDHEELGTEGQVVVLPAGHPLATRESLRTADLADLPGLSLPRWPFADGTYPDGPGPAVQDHTQLIQFIGLGRTYAVLLESSRTQLPGAVVAVPLVDAPAFTTHLAWPSHSHSLDVATLARVAERLRAG</sequence>
<dbReference type="PRINTS" id="PR00039">
    <property type="entry name" value="HTHLYSR"/>
</dbReference>
<dbReference type="Gene3D" id="1.10.10.10">
    <property type="entry name" value="Winged helix-like DNA-binding domain superfamily/Winged helix DNA-binding domain"/>
    <property type="match status" value="1"/>
</dbReference>
<dbReference type="Pfam" id="PF00126">
    <property type="entry name" value="HTH_1"/>
    <property type="match status" value="1"/>
</dbReference>
<dbReference type="InterPro" id="IPR036390">
    <property type="entry name" value="WH_DNA-bd_sf"/>
</dbReference>
<dbReference type="PANTHER" id="PTHR30346">
    <property type="entry name" value="TRANSCRIPTIONAL DUAL REGULATOR HCAR-RELATED"/>
    <property type="match status" value="1"/>
</dbReference>
<dbReference type="PANTHER" id="PTHR30346:SF0">
    <property type="entry name" value="HCA OPERON TRANSCRIPTIONAL ACTIVATOR HCAR"/>
    <property type="match status" value="1"/>
</dbReference>
<keyword evidence="4" id="KW-0804">Transcription</keyword>
<reference evidence="7" key="1">
    <citation type="journal article" date="2019" name="Int. J. Syst. Evol. Microbiol.">
        <title>The Global Catalogue of Microorganisms (GCM) 10K type strain sequencing project: providing services to taxonomists for standard genome sequencing and annotation.</title>
        <authorList>
            <consortium name="The Broad Institute Genomics Platform"/>
            <consortium name="The Broad Institute Genome Sequencing Center for Infectious Disease"/>
            <person name="Wu L."/>
            <person name="Ma J."/>
        </authorList>
    </citation>
    <scope>NUCLEOTIDE SEQUENCE [LARGE SCALE GENOMIC DNA]</scope>
    <source>
        <strain evidence="7">JCM 14303</strain>
    </source>
</reference>
<keyword evidence="3" id="KW-0238">DNA-binding</keyword>
<proteinExistence type="inferred from homology"/>
<dbReference type="InterPro" id="IPR000847">
    <property type="entry name" value="LysR_HTH_N"/>
</dbReference>
<dbReference type="Proteomes" id="UP001500363">
    <property type="component" value="Unassembled WGS sequence"/>
</dbReference>